<name>A0ABU6JR98_9GAMM</name>
<proteinExistence type="predicted"/>
<evidence type="ECO:0000313" key="1">
    <source>
        <dbReference type="EMBL" id="MEC5343218.1"/>
    </source>
</evidence>
<sequence>MSTLTHRRRISMRPRRSGTRLARAVLLISFIILLGRFAYSTISAFAYHQDKQQQRIEQPFSVSGAFIEKIDKKE</sequence>
<dbReference type="EMBL" id="JAYWTM010000007">
    <property type="protein sequence ID" value="MEC5343218.1"/>
    <property type="molecule type" value="Genomic_DNA"/>
</dbReference>
<dbReference type="RefSeq" id="WP_327613346.1">
    <property type="nucleotide sequence ID" value="NZ_JAYWTM010000007.1"/>
</dbReference>
<dbReference type="Pfam" id="PF11119">
    <property type="entry name" value="DUF2633"/>
    <property type="match status" value="1"/>
</dbReference>
<organism evidence="1 2">
    <name type="scientific">Brenneria populi</name>
    <dbReference type="NCBI Taxonomy" id="1505588"/>
    <lineage>
        <taxon>Bacteria</taxon>
        <taxon>Pseudomonadati</taxon>
        <taxon>Pseudomonadota</taxon>
        <taxon>Gammaproteobacteria</taxon>
        <taxon>Enterobacterales</taxon>
        <taxon>Pectobacteriaceae</taxon>
        <taxon>Brenneria</taxon>
    </lineage>
</organism>
<reference evidence="1 2" key="1">
    <citation type="journal article" date="2017" name="Int. J. Syst. Evol. Microbiol.">
        <title>Brenneria populi subsp. brevivirga subsp. nov. isolated from symptomatic bark of Populus x euramericana canker, and description of Brenneria populi subsp. populi subsp. nov.</title>
        <authorList>
            <person name="Zheng M.H."/>
            <person name="Piao C.G."/>
            <person name="Xue H."/>
            <person name="Guo M.W."/>
            <person name="Li Y."/>
        </authorList>
    </citation>
    <scope>NUCLEOTIDE SEQUENCE [LARGE SCALE GENOMIC DNA]</scope>
    <source>
        <strain evidence="1 2">D9-5</strain>
    </source>
</reference>
<keyword evidence="2" id="KW-1185">Reference proteome</keyword>
<dbReference type="Proteomes" id="UP001309705">
    <property type="component" value="Unassembled WGS sequence"/>
</dbReference>
<protein>
    <submittedName>
        <fullName evidence="1">YfgG family protein</fullName>
    </submittedName>
</protein>
<evidence type="ECO:0000313" key="2">
    <source>
        <dbReference type="Proteomes" id="UP001309705"/>
    </source>
</evidence>
<accession>A0ABU6JR98</accession>
<dbReference type="InterPro" id="IPR022576">
    <property type="entry name" value="YfgG"/>
</dbReference>
<gene>
    <name evidence="1" type="ORF">VSX58_11510</name>
</gene>
<comment type="caution">
    <text evidence="1">The sequence shown here is derived from an EMBL/GenBank/DDBJ whole genome shotgun (WGS) entry which is preliminary data.</text>
</comment>